<dbReference type="PANTHER" id="PTHR22930:SF251">
    <property type="entry name" value="DDE TNP4 DOMAIN-CONTAINING PROTEIN"/>
    <property type="match status" value="1"/>
</dbReference>
<comment type="similarity">
    <text evidence="3">Belongs to the HARBI1 family.</text>
</comment>
<evidence type="ECO:0000256" key="4">
    <source>
        <dbReference type="ARBA" id="ARBA00022722"/>
    </source>
</evidence>
<keyword evidence="4" id="KW-0540">Nuclease</keyword>
<dbReference type="GO" id="GO:0005634">
    <property type="term" value="C:nucleus"/>
    <property type="evidence" value="ECO:0007669"/>
    <property type="project" value="UniProtKB-SubCell"/>
</dbReference>
<keyword evidence="5" id="KW-0479">Metal-binding</keyword>
<name>A0AAW2DBN6_9ROSI</name>
<sequence>MASRSEWLDAFLAYDFDESYFDNVDAGDDTDDDEWWGLEYDSKDEAKFNIVNPLVGEMFAYMQQHYDKQPMHDSILTGQGYMDELDSNPNKCFEMFRMTRWYLLHLVDELVSHGYLKEGQGDVDATQAVAMLLYILGHNTQMRCVADRFQHSTETMSRHFRRVLWALHSYARHLIKPDPVVVCLPVHLRVNKYFPWVENCVGAMDGTHVSVRPPKHATQAYRSRKATVTTNVLCVCNMDMQFIYVHAGWEGSANDLWVLEEVIGDPKHGFLWPPMGSYYLVDSGLPIGTSFLAPHKSTRYHAQEFHSSNRNLTTKKELFNFRHSSLRMVIERSFGVLKACFLILNVMPNLKRSRQLYVITACCCLHNFMCINNHCDELFNTWDNVEYEGNPIVPPGSGTKELQPALQTRGMLLRCRKHQRDV</sequence>
<organism evidence="10 11">
    <name type="scientific">Lithocarpus litseifolius</name>
    <dbReference type="NCBI Taxonomy" id="425828"/>
    <lineage>
        <taxon>Eukaryota</taxon>
        <taxon>Viridiplantae</taxon>
        <taxon>Streptophyta</taxon>
        <taxon>Embryophyta</taxon>
        <taxon>Tracheophyta</taxon>
        <taxon>Spermatophyta</taxon>
        <taxon>Magnoliopsida</taxon>
        <taxon>eudicotyledons</taxon>
        <taxon>Gunneridae</taxon>
        <taxon>Pentapetalae</taxon>
        <taxon>rosids</taxon>
        <taxon>fabids</taxon>
        <taxon>Fagales</taxon>
        <taxon>Fagaceae</taxon>
        <taxon>Lithocarpus</taxon>
    </lineage>
</organism>
<reference evidence="10 11" key="1">
    <citation type="submission" date="2024-01" db="EMBL/GenBank/DDBJ databases">
        <title>A telomere-to-telomere, gap-free genome of sweet tea (Lithocarpus litseifolius).</title>
        <authorList>
            <person name="Zhou J."/>
        </authorList>
    </citation>
    <scope>NUCLEOTIDE SEQUENCE [LARGE SCALE GENOMIC DNA]</scope>
    <source>
        <strain evidence="10">Zhou-2022a</strain>
        <tissue evidence="10">Leaf</tissue>
    </source>
</reference>
<dbReference type="Proteomes" id="UP001459277">
    <property type="component" value="Unassembled WGS sequence"/>
</dbReference>
<dbReference type="InterPro" id="IPR045249">
    <property type="entry name" value="HARBI1-like"/>
</dbReference>
<evidence type="ECO:0000313" key="10">
    <source>
        <dbReference type="EMBL" id="KAL0007842.1"/>
    </source>
</evidence>
<evidence type="ECO:0008006" key="12">
    <source>
        <dbReference type="Google" id="ProtNLM"/>
    </source>
</evidence>
<comment type="subcellular location">
    <subcellularLocation>
        <location evidence="2">Nucleus</location>
    </subcellularLocation>
</comment>
<protein>
    <recommendedName>
        <fullName evidence="12">DDE Tnp4 domain-containing protein</fullName>
    </recommendedName>
</protein>
<keyword evidence="7" id="KW-0539">Nucleus</keyword>
<keyword evidence="11" id="KW-1185">Reference proteome</keyword>
<evidence type="ECO:0000256" key="3">
    <source>
        <dbReference type="ARBA" id="ARBA00006958"/>
    </source>
</evidence>
<dbReference type="EMBL" id="JAZDWU010000003">
    <property type="protein sequence ID" value="KAL0007842.1"/>
    <property type="molecule type" value="Genomic_DNA"/>
</dbReference>
<dbReference type="GO" id="GO:0016787">
    <property type="term" value="F:hydrolase activity"/>
    <property type="evidence" value="ECO:0007669"/>
    <property type="project" value="UniProtKB-KW"/>
</dbReference>
<dbReference type="AlphaFoldDB" id="A0AAW2DBN6"/>
<evidence type="ECO:0000256" key="7">
    <source>
        <dbReference type="ARBA" id="ARBA00023242"/>
    </source>
</evidence>
<feature type="domain" description="DDE Tnp4" evidence="8">
    <location>
        <begin position="204"/>
        <end position="367"/>
    </location>
</feature>
<dbReference type="GO" id="GO:0004518">
    <property type="term" value="F:nuclease activity"/>
    <property type="evidence" value="ECO:0007669"/>
    <property type="project" value="UniProtKB-KW"/>
</dbReference>
<comment type="caution">
    <text evidence="10">The sequence shown here is derived from an EMBL/GenBank/DDBJ whole genome shotgun (WGS) entry which is preliminary data.</text>
</comment>
<dbReference type="Pfam" id="PF13359">
    <property type="entry name" value="DDE_Tnp_4"/>
    <property type="match status" value="1"/>
</dbReference>
<evidence type="ECO:0000256" key="5">
    <source>
        <dbReference type="ARBA" id="ARBA00022723"/>
    </source>
</evidence>
<evidence type="ECO:0000256" key="1">
    <source>
        <dbReference type="ARBA" id="ARBA00001968"/>
    </source>
</evidence>
<evidence type="ECO:0000313" key="11">
    <source>
        <dbReference type="Proteomes" id="UP001459277"/>
    </source>
</evidence>
<dbReference type="InterPro" id="IPR027806">
    <property type="entry name" value="HARBI1_dom"/>
</dbReference>
<gene>
    <name evidence="10" type="ORF">SO802_009344</name>
</gene>
<evidence type="ECO:0000256" key="6">
    <source>
        <dbReference type="ARBA" id="ARBA00022801"/>
    </source>
</evidence>
<feature type="domain" description="DUF8040" evidence="9">
    <location>
        <begin position="74"/>
        <end position="168"/>
    </location>
</feature>
<dbReference type="PANTHER" id="PTHR22930">
    <property type="match status" value="1"/>
</dbReference>
<dbReference type="Pfam" id="PF26138">
    <property type="entry name" value="DUF8040"/>
    <property type="match status" value="1"/>
</dbReference>
<keyword evidence="6" id="KW-0378">Hydrolase</keyword>
<evidence type="ECO:0000256" key="2">
    <source>
        <dbReference type="ARBA" id="ARBA00004123"/>
    </source>
</evidence>
<proteinExistence type="inferred from homology"/>
<evidence type="ECO:0000259" key="9">
    <source>
        <dbReference type="Pfam" id="PF26138"/>
    </source>
</evidence>
<dbReference type="GO" id="GO:0046872">
    <property type="term" value="F:metal ion binding"/>
    <property type="evidence" value="ECO:0007669"/>
    <property type="project" value="UniProtKB-KW"/>
</dbReference>
<dbReference type="InterPro" id="IPR058353">
    <property type="entry name" value="DUF8040"/>
</dbReference>
<accession>A0AAW2DBN6</accession>
<comment type="cofactor">
    <cofactor evidence="1">
        <name>a divalent metal cation</name>
        <dbReference type="ChEBI" id="CHEBI:60240"/>
    </cofactor>
</comment>
<evidence type="ECO:0000259" key="8">
    <source>
        <dbReference type="Pfam" id="PF13359"/>
    </source>
</evidence>